<proteinExistence type="predicted"/>
<gene>
    <name evidence="1" type="ORF">Ae201684_011895</name>
</gene>
<dbReference type="EMBL" id="VJMJ01000151">
    <property type="protein sequence ID" value="KAF0730787.1"/>
    <property type="molecule type" value="Genomic_DNA"/>
</dbReference>
<dbReference type="Proteomes" id="UP000481153">
    <property type="component" value="Unassembled WGS sequence"/>
</dbReference>
<dbReference type="AlphaFoldDB" id="A0A6G0WTG9"/>
<accession>A0A6G0WTG9</accession>
<evidence type="ECO:0000313" key="2">
    <source>
        <dbReference type="Proteomes" id="UP000481153"/>
    </source>
</evidence>
<name>A0A6G0WTG9_9STRA</name>
<keyword evidence="2" id="KW-1185">Reference proteome</keyword>
<comment type="caution">
    <text evidence="1">The sequence shown here is derived from an EMBL/GenBank/DDBJ whole genome shotgun (WGS) entry which is preliminary data.</text>
</comment>
<sequence length="188" mass="20188">MTAARNVITSTDVIIASSLWLCWDLPLSGLEMDGQEAVFRLCGDSSSSTTTVACSGGCGRLPAGWTACYWPFDATVIACQQEEASLASGGAQSTHRETFPRRKPCSSLSSISFFVERGHDAAEHIYSSFTTIVMLILGFVSVEALRGVVVEASWLRLSSWSQLSHLAAACRVFHDVPAGTDVFSLLIC</sequence>
<protein>
    <submittedName>
        <fullName evidence="1">Uncharacterized protein</fullName>
    </submittedName>
</protein>
<reference evidence="1 2" key="1">
    <citation type="submission" date="2019-07" db="EMBL/GenBank/DDBJ databases">
        <title>Genomics analysis of Aphanomyces spp. identifies a new class of oomycete effector associated with host adaptation.</title>
        <authorList>
            <person name="Gaulin E."/>
        </authorList>
    </citation>
    <scope>NUCLEOTIDE SEQUENCE [LARGE SCALE GENOMIC DNA]</scope>
    <source>
        <strain evidence="1 2">ATCC 201684</strain>
    </source>
</reference>
<evidence type="ECO:0000313" key="1">
    <source>
        <dbReference type="EMBL" id="KAF0730787.1"/>
    </source>
</evidence>
<organism evidence="1 2">
    <name type="scientific">Aphanomyces euteiches</name>
    <dbReference type="NCBI Taxonomy" id="100861"/>
    <lineage>
        <taxon>Eukaryota</taxon>
        <taxon>Sar</taxon>
        <taxon>Stramenopiles</taxon>
        <taxon>Oomycota</taxon>
        <taxon>Saprolegniomycetes</taxon>
        <taxon>Saprolegniales</taxon>
        <taxon>Verrucalvaceae</taxon>
        <taxon>Aphanomyces</taxon>
    </lineage>
</organism>